<name>B4EF87_BURCJ</name>
<dbReference type="eggNOG" id="ENOG50308DD">
    <property type="taxonomic scope" value="Bacteria"/>
</dbReference>
<keyword evidence="2" id="KW-0732">Signal</keyword>
<dbReference type="InterPro" id="IPR025421">
    <property type="entry name" value="DUF4148"/>
</dbReference>
<dbReference type="EMBL" id="AM747721">
    <property type="protein sequence ID" value="CAR54799.1"/>
    <property type="molecule type" value="Genomic_DNA"/>
</dbReference>
<evidence type="ECO:0000313" key="3">
    <source>
        <dbReference type="EMBL" id="CAR54799.1"/>
    </source>
</evidence>
<dbReference type="KEGG" id="bcj:BCAM0942"/>
<gene>
    <name evidence="3" type="ORF">BCAM0942</name>
</gene>
<reference evidence="3 4" key="1">
    <citation type="journal article" date="2009" name="J. Bacteriol.">
        <title>The genome of Burkholderia cenocepacia J2315, an epidemic pathogen of cystic fibrosis patients.</title>
        <authorList>
            <person name="Holden M.T."/>
            <person name="Seth-Smith H.M."/>
            <person name="Crossman L.C."/>
            <person name="Sebaihia M."/>
            <person name="Bentley S.D."/>
            <person name="Cerdeno-Tarraga A.M."/>
            <person name="Thomson N.R."/>
            <person name="Bason N."/>
            <person name="Quail M.A."/>
            <person name="Sharp S."/>
            <person name="Cherevach I."/>
            <person name="Churcher C."/>
            <person name="Goodhead I."/>
            <person name="Hauser H."/>
            <person name="Holroyd N."/>
            <person name="Mungall K."/>
            <person name="Scott P."/>
            <person name="Walker D."/>
            <person name="White B."/>
            <person name="Rose H."/>
            <person name="Iversen P."/>
            <person name="Mil-Homens D."/>
            <person name="Rocha E.P."/>
            <person name="Fialho A.M."/>
            <person name="Baldwin A."/>
            <person name="Dowson C."/>
            <person name="Barrell B.G."/>
            <person name="Govan J.R."/>
            <person name="Vandamme P."/>
            <person name="Hart C.A."/>
            <person name="Mahenthiralingam E."/>
            <person name="Parkhill J."/>
        </authorList>
    </citation>
    <scope>NUCLEOTIDE SEQUENCE [LARGE SCALE GENOMIC DNA]</scope>
    <source>
        <strain evidence="4">ATCC BAA-245 / DSM 16553 / LMG 16656 / NCTC 13227 / J2315 / CF5610</strain>
    </source>
</reference>
<dbReference type="AlphaFoldDB" id="B4EF87"/>
<feature type="region of interest" description="Disordered" evidence="1">
    <location>
        <begin position="81"/>
        <end position="109"/>
    </location>
</feature>
<proteinExistence type="predicted"/>
<dbReference type="Pfam" id="PF13663">
    <property type="entry name" value="DUF4148"/>
    <property type="match status" value="1"/>
</dbReference>
<feature type="compositionally biased region" description="Low complexity" evidence="1">
    <location>
        <begin position="91"/>
        <end position="106"/>
    </location>
</feature>
<keyword evidence="4" id="KW-1185">Reference proteome</keyword>
<dbReference type="HOGENOM" id="CLU_117081_4_2_4"/>
<dbReference type="Proteomes" id="UP000001035">
    <property type="component" value="Chromosome 2"/>
</dbReference>
<accession>B4EF87</accession>
<evidence type="ECO:0000313" key="4">
    <source>
        <dbReference type="Proteomes" id="UP000001035"/>
    </source>
</evidence>
<evidence type="ECO:0000256" key="2">
    <source>
        <dbReference type="SAM" id="SignalP"/>
    </source>
</evidence>
<protein>
    <submittedName>
        <fullName evidence="3">Exported protein</fullName>
    </submittedName>
</protein>
<evidence type="ECO:0000256" key="1">
    <source>
        <dbReference type="SAM" id="MobiDB-lite"/>
    </source>
</evidence>
<feature type="chain" id="PRO_5002803866" evidence="2">
    <location>
        <begin position="34"/>
        <end position="125"/>
    </location>
</feature>
<sequence>MRRSKKIPEVIMKSLIATFAAAAVLAVPAVSFAQQNAPVTRAQVKAELVQLQQAGYKLGSDRTNYPESIQAAEARLNPQQNVAAADTTGYGAQPAAGQESGAPAAAKTGWQVKRISDGAPVYKGR</sequence>
<organism evidence="3 4">
    <name type="scientific">Burkholderia cenocepacia (strain ATCC BAA-245 / DSM 16553 / LMG 16656 / NCTC 13227 / J2315 / CF5610)</name>
    <name type="common">Burkholderia cepacia (strain J2315)</name>
    <dbReference type="NCBI Taxonomy" id="216591"/>
    <lineage>
        <taxon>Bacteria</taxon>
        <taxon>Pseudomonadati</taxon>
        <taxon>Pseudomonadota</taxon>
        <taxon>Betaproteobacteria</taxon>
        <taxon>Burkholderiales</taxon>
        <taxon>Burkholderiaceae</taxon>
        <taxon>Burkholderia</taxon>
        <taxon>Burkholderia cepacia complex</taxon>
    </lineage>
</organism>
<feature type="signal peptide" evidence="2">
    <location>
        <begin position="1"/>
        <end position="33"/>
    </location>
</feature>